<protein>
    <recommendedName>
        <fullName evidence="1">PiggyBac transposable element-derived protein domain-containing protein</fullName>
    </recommendedName>
</protein>
<dbReference type="InterPro" id="IPR029526">
    <property type="entry name" value="PGBD"/>
</dbReference>
<evidence type="ECO:0000313" key="3">
    <source>
        <dbReference type="Proteomes" id="UP001162164"/>
    </source>
</evidence>
<evidence type="ECO:0000259" key="1">
    <source>
        <dbReference type="Pfam" id="PF13843"/>
    </source>
</evidence>
<keyword evidence="3" id="KW-1185">Reference proteome</keyword>
<comment type="caution">
    <text evidence="2">The sequence shown here is derived from an EMBL/GenBank/DDBJ whole genome shotgun (WGS) entry which is preliminary data.</text>
</comment>
<accession>A0ABQ9JQD9</accession>
<dbReference type="Pfam" id="PF13843">
    <property type="entry name" value="DDE_Tnp_1_7"/>
    <property type="match status" value="2"/>
</dbReference>
<reference evidence="2" key="1">
    <citation type="journal article" date="2023" name="Insect Mol. Biol.">
        <title>Genome sequencing provides insights into the evolution of gene families encoding plant cell wall-degrading enzymes in longhorned beetles.</title>
        <authorList>
            <person name="Shin N.R."/>
            <person name="Okamura Y."/>
            <person name="Kirsch R."/>
            <person name="Pauchet Y."/>
        </authorList>
    </citation>
    <scope>NUCLEOTIDE SEQUENCE</scope>
    <source>
        <strain evidence="2">MMC_N1</strain>
    </source>
</reference>
<sequence>NSQPPVTLGEIKCFMGLNILMGIKKMPSYKDYWSARIDLRDHFIASCMSRNRFSWLLGHIHVNDNTLQPKKGHPGYDKLLRPIELVGKHHEVYIDNFFNSVELQLSLQNDGIYICGTVRPVRKGFPKDLAGDKQMNRGDSDWRVSDTGIVAAKWKDNKPVHFLSNFHNPEDQQRICTNDYNAHMGYVDKCDMYKSCYEIDQRAATGGKSLSLKEFRLAVANGLIGADPEVLQRGRRSNGEIINKFKVQVPLERRTDKASHMPVHGTKVRCAKCNTRKDPHRTRWHCSSCNVGLCLQDKKNCFADFHKK</sequence>
<feature type="non-terminal residue" evidence="2">
    <location>
        <position position="1"/>
    </location>
</feature>
<dbReference type="PANTHER" id="PTHR46599:SF3">
    <property type="entry name" value="PIGGYBAC TRANSPOSABLE ELEMENT-DERIVED PROTEIN 4"/>
    <property type="match status" value="1"/>
</dbReference>
<organism evidence="2 3">
    <name type="scientific">Molorchus minor</name>
    <dbReference type="NCBI Taxonomy" id="1323400"/>
    <lineage>
        <taxon>Eukaryota</taxon>
        <taxon>Metazoa</taxon>
        <taxon>Ecdysozoa</taxon>
        <taxon>Arthropoda</taxon>
        <taxon>Hexapoda</taxon>
        <taxon>Insecta</taxon>
        <taxon>Pterygota</taxon>
        <taxon>Neoptera</taxon>
        <taxon>Endopterygota</taxon>
        <taxon>Coleoptera</taxon>
        <taxon>Polyphaga</taxon>
        <taxon>Cucujiformia</taxon>
        <taxon>Chrysomeloidea</taxon>
        <taxon>Cerambycidae</taxon>
        <taxon>Lamiinae</taxon>
        <taxon>Monochamini</taxon>
        <taxon>Molorchus</taxon>
    </lineage>
</organism>
<proteinExistence type="predicted"/>
<name>A0ABQ9JQD9_9CUCU</name>
<dbReference type="Proteomes" id="UP001162164">
    <property type="component" value="Unassembled WGS sequence"/>
</dbReference>
<feature type="domain" description="PiggyBac transposable element-derived protein" evidence="1">
    <location>
        <begin position="5"/>
        <end position="73"/>
    </location>
</feature>
<gene>
    <name evidence="2" type="ORF">NQ317_000610</name>
</gene>
<dbReference type="EMBL" id="JAPWTJ010000257">
    <property type="protein sequence ID" value="KAJ8980494.1"/>
    <property type="molecule type" value="Genomic_DNA"/>
</dbReference>
<dbReference type="PANTHER" id="PTHR46599">
    <property type="entry name" value="PIGGYBAC TRANSPOSABLE ELEMENT-DERIVED PROTEIN 4"/>
    <property type="match status" value="1"/>
</dbReference>
<feature type="domain" description="PiggyBac transposable element-derived protein" evidence="1">
    <location>
        <begin position="79"/>
        <end position="203"/>
    </location>
</feature>
<evidence type="ECO:0000313" key="2">
    <source>
        <dbReference type="EMBL" id="KAJ8980494.1"/>
    </source>
</evidence>